<comment type="caution">
    <text evidence="17">The sequence shown here is derived from an EMBL/GenBank/DDBJ whole genome shotgun (WGS) entry which is preliminary data.</text>
</comment>
<name>A0ABR4CYE3_9HELO</name>
<dbReference type="EC" id="1.15.1.1" evidence="6"/>
<dbReference type="InterPro" id="IPR036314">
    <property type="entry name" value="SOD_C_sf"/>
</dbReference>
<evidence type="ECO:0000313" key="18">
    <source>
        <dbReference type="Proteomes" id="UP001595075"/>
    </source>
</evidence>
<gene>
    <name evidence="17" type="ORF">VTL71DRAFT_8723</name>
</gene>
<dbReference type="InterPro" id="IPR036324">
    <property type="entry name" value="Mn/Fe_SOD_N_sf"/>
</dbReference>
<evidence type="ECO:0000313" key="17">
    <source>
        <dbReference type="EMBL" id="KAL2074943.1"/>
    </source>
</evidence>
<comment type="subcellular location">
    <subcellularLocation>
        <location evidence="3">Mitochondrion matrix</location>
    </subcellularLocation>
</comment>
<evidence type="ECO:0000256" key="14">
    <source>
        <dbReference type="SAM" id="MobiDB-lite"/>
    </source>
</evidence>
<feature type="compositionally biased region" description="Basic residues" evidence="14">
    <location>
        <begin position="336"/>
        <end position="348"/>
    </location>
</feature>
<feature type="region of interest" description="Disordered" evidence="14">
    <location>
        <begin position="250"/>
        <end position="312"/>
    </location>
</feature>
<evidence type="ECO:0000256" key="10">
    <source>
        <dbReference type="ARBA" id="ARBA00023002"/>
    </source>
</evidence>
<comment type="catalytic activity">
    <reaction evidence="13">
        <text>2 superoxide + 2 H(+) = H2O2 + O2</text>
        <dbReference type="Rhea" id="RHEA:20696"/>
        <dbReference type="ChEBI" id="CHEBI:15378"/>
        <dbReference type="ChEBI" id="CHEBI:15379"/>
        <dbReference type="ChEBI" id="CHEBI:16240"/>
        <dbReference type="ChEBI" id="CHEBI:18421"/>
        <dbReference type="EC" id="1.15.1.1"/>
    </reaction>
</comment>
<dbReference type="InterPro" id="IPR050265">
    <property type="entry name" value="Fe/Mn_Superoxide_Dismutase"/>
</dbReference>
<dbReference type="PROSITE" id="PS00088">
    <property type="entry name" value="SOD_MN"/>
    <property type="match status" value="1"/>
</dbReference>
<dbReference type="InterPro" id="IPR019832">
    <property type="entry name" value="Mn/Fe_SOD_C"/>
</dbReference>
<evidence type="ECO:0000256" key="8">
    <source>
        <dbReference type="ARBA" id="ARBA00022723"/>
    </source>
</evidence>
<dbReference type="InterPro" id="IPR019833">
    <property type="entry name" value="Mn/Fe_SOD_BS"/>
</dbReference>
<sequence>MAFTLPPLPYAYDALEPHISAQIMTLHHTKHHQTYINVLNATLASQSTASNKNDVVTQIHLQNNLNFSAGGHINHTLFWENLVPASSPSAQVSSAPKLTAALTARWGSVSAFQEKFTTVLLGLKGSGWGWLVQDTESGILEIVTSRDQDIVPAGKKPLLGVDMWEHAYYLQYLNDKAGYAKGIWNIVNWKKVEERFEGGNELYWMRSTSYEVNEWVQFVDPTRTASTAAFIEYQSKRPQTRSVVRNTAQALDASDDTPPPPTTQPKAKKQLTPEEKEEQASLTLAAKRKQLHRKSKASRKHEPEYQGERVDPINWDLEVPDMEAVEKGRAREEKKRQRQRKKEFKSRAPRTPEEWLERRMWRGENPSNAFQESKRQQLALDKEDFIAERGSLDVTLPIKERFKPRKPSGLSQVLSVETD</sequence>
<evidence type="ECO:0000256" key="1">
    <source>
        <dbReference type="ARBA" id="ARBA00001936"/>
    </source>
</evidence>
<keyword evidence="12" id="KW-0464">Manganese</keyword>
<dbReference type="Gene3D" id="3.55.40.20">
    <property type="entry name" value="Iron/manganese superoxide dismutase, C-terminal domain"/>
    <property type="match status" value="1"/>
</dbReference>
<evidence type="ECO:0000256" key="12">
    <source>
        <dbReference type="ARBA" id="ARBA00023211"/>
    </source>
</evidence>
<keyword evidence="11" id="KW-0496">Mitochondrion</keyword>
<evidence type="ECO:0000256" key="5">
    <source>
        <dbReference type="ARBA" id="ARBA00011881"/>
    </source>
</evidence>
<evidence type="ECO:0000256" key="4">
    <source>
        <dbReference type="ARBA" id="ARBA00008714"/>
    </source>
</evidence>
<proteinExistence type="inferred from homology"/>
<feature type="compositionally biased region" description="Basic and acidic residues" evidence="14">
    <location>
        <begin position="326"/>
        <end position="335"/>
    </location>
</feature>
<dbReference type="PRINTS" id="PR01703">
    <property type="entry name" value="MNSODISMTASE"/>
</dbReference>
<dbReference type="PANTHER" id="PTHR11404:SF29">
    <property type="entry name" value="SUPEROXIDE DISMUTASE"/>
    <property type="match status" value="1"/>
</dbReference>
<evidence type="ECO:0000256" key="11">
    <source>
        <dbReference type="ARBA" id="ARBA00023128"/>
    </source>
</evidence>
<accession>A0ABR4CYE3</accession>
<dbReference type="SUPFAM" id="SSF46609">
    <property type="entry name" value="Fe,Mn superoxide dismutase (SOD), N-terminal domain"/>
    <property type="match status" value="1"/>
</dbReference>
<protein>
    <recommendedName>
        <fullName evidence="7">Superoxide dismutase [Mn], mitochondrial</fullName>
        <ecNumber evidence="6">1.15.1.1</ecNumber>
    </recommendedName>
</protein>
<feature type="compositionally biased region" description="Basic and acidic residues" evidence="14">
    <location>
        <begin position="300"/>
        <end position="311"/>
    </location>
</feature>
<feature type="domain" description="Manganese/iron superoxide dismutase C-terminal" evidence="16">
    <location>
        <begin position="97"/>
        <end position="195"/>
    </location>
</feature>
<dbReference type="EMBL" id="JAZHXI010000002">
    <property type="protein sequence ID" value="KAL2074943.1"/>
    <property type="molecule type" value="Genomic_DNA"/>
</dbReference>
<evidence type="ECO:0000256" key="13">
    <source>
        <dbReference type="ARBA" id="ARBA00049204"/>
    </source>
</evidence>
<evidence type="ECO:0000256" key="3">
    <source>
        <dbReference type="ARBA" id="ARBA00004305"/>
    </source>
</evidence>
<organism evidence="17 18">
    <name type="scientific">Oculimacula yallundae</name>
    <dbReference type="NCBI Taxonomy" id="86028"/>
    <lineage>
        <taxon>Eukaryota</taxon>
        <taxon>Fungi</taxon>
        <taxon>Dikarya</taxon>
        <taxon>Ascomycota</taxon>
        <taxon>Pezizomycotina</taxon>
        <taxon>Leotiomycetes</taxon>
        <taxon>Helotiales</taxon>
        <taxon>Ploettnerulaceae</taxon>
        <taxon>Oculimacula</taxon>
    </lineage>
</organism>
<feature type="domain" description="Manganese/iron superoxide dismutase N-terminal" evidence="15">
    <location>
        <begin position="3"/>
        <end position="82"/>
    </location>
</feature>
<keyword evidence="10" id="KW-0560">Oxidoreductase</keyword>
<evidence type="ECO:0000259" key="16">
    <source>
        <dbReference type="Pfam" id="PF02777"/>
    </source>
</evidence>
<evidence type="ECO:0000256" key="6">
    <source>
        <dbReference type="ARBA" id="ARBA00012682"/>
    </source>
</evidence>
<feature type="region of interest" description="Disordered" evidence="14">
    <location>
        <begin position="326"/>
        <end position="352"/>
    </location>
</feature>
<comment type="subunit">
    <text evidence="5">Homotetramer.</text>
</comment>
<keyword evidence="18" id="KW-1185">Reference proteome</keyword>
<evidence type="ECO:0000256" key="7">
    <source>
        <dbReference type="ARBA" id="ARBA00014518"/>
    </source>
</evidence>
<dbReference type="Proteomes" id="UP001595075">
    <property type="component" value="Unassembled WGS sequence"/>
</dbReference>
<dbReference type="PANTHER" id="PTHR11404">
    <property type="entry name" value="SUPEROXIDE DISMUTASE 2"/>
    <property type="match status" value="1"/>
</dbReference>
<comment type="cofactor">
    <cofactor evidence="1">
        <name>Mn(2+)</name>
        <dbReference type="ChEBI" id="CHEBI:29035"/>
    </cofactor>
</comment>
<reference evidence="17 18" key="1">
    <citation type="journal article" date="2024" name="Commun. Biol.">
        <title>Comparative genomic analysis of thermophilic fungi reveals convergent evolutionary adaptations and gene losses.</title>
        <authorList>
            <person name="Steindorff A.S."/>
            <person name="Aguilar-Pontes M.V."/>
            <person name="Robinson A.J."/>
            <person name="Andreopoulos B."/>
            <person name="LaButti K."/>
            <person name="Kuo A."/>
            <person name="Mondo S."/>
            <person name="Riley R."/>
            <person name="Otillar R."/>
            <person name="Haridas S."/>
            <person name="Lipzen A."/>
            <person name="Grimwood J."/>
            <person name="Schmutz J."/>
            <person name="Clum A."/>
            <person name="Reid I.D."/>
            <person name="Moisan M.C."/>
            <person name="Butler G."/>
            <person name="Nguyen T.T.M."/>
            <person name="Dewar K."/>
            <person name="Conant G."/>
            <person name="Drula E."/>
            <person name="Henrissat B."/>
            <person name="Hansel C."/>
            <person name="Singer S."/>
            <person name="Hutchinson M.I."/>
            <person name="de Vries R.P."/>
            <person name="Natvig D.O."/>
            <person name="Powell A.J."/>
            <person name="Tsang A."/>
            <person name="Grigoriev I.V."/>
        </authorList>
    </citation>
    <scope>NUCLEOTIDE SEQUENCE [LARGE SCALE GENOMIC DNA]</scope>
    <source>
        <strain evidence="17 18">CBS 494.80</strain>
    </source>
</reference>
<comment type="function">
    <text evidence="2">Destroys superoxide anion radicals which are normally produced within the cells and which are toxic to biological systems.</text>
</comment>
<keyword evidence="8" id="KW-0479">Metal-binding</keyword>
<dbReference type="Pfam" id="PF02777">
    <property type="entry name" value="Sod_Fe_C"/>
    <property type="match status" value="1"/>
</dbReference>
<dbReference type="Pfam" id="PF00081">
    <property type="entry name" value="Sod_Fe_N"/>
    <property type="match status" value="1"/>
</dbReference>
<evidence type="ECO:0000259" key="15">
    <source>
        <dbReference type="Pfam" id="PF00081"/>
    </source>
</evidence>
<evidence type="ECO:0000256" key="2">
    <source>
        <dbReference type="ARBA" id="ARBA00002170"/>
    </source>
</evidence>
<dbReference type="Gene3D" id="1.10.287.990">
    <property type="entry name" value="Fe,Mn superoxide dismutase (SOD) domain"/>
    <property type="match status" value="1"/>
</dbReference>
<dbReference type="SUPFAM" id="SSF54719">
    <property type="entry name" value="Fe,Mn superoxide dismutase (SOD), C-terminal domain"/>
    <property type="match status" value="1"/>
</dbReference>
<dbReference type="InterPro" id="IPR001189">
    <property type="entry name" value="Mn/Fe_SOD"/>
</dbReference>
<dbReference type="InterPro" id="IPR019831">
    <property type="entry name" value="Mn/Fe_SOD_N"/>
</dbReference>
<evidence type="ECO:0000256" key="9">
    <source>
        <dbReference type="ARBA" id="ARBA00022946"/>
    </source>
</evidence>
<comment type="similarity">
    <text evidence="4">Belongs to the iron/manganese superoxide dismutase family.</text>
</comment>
<feature type="compositionally biased region" description="Basic residues" evidence="14">
    <location>
        <begin position="286"/>
        <end position="299"/>
    </location>
</feature>
<keyword evidence="9" id="KW-0809">Transit peptide</keyword>